<evidence type="ECO:0000256" key="1">
    <source>
        <dbReference type="SAM" id="SignalP"/>
    </source>
</evidence>
<sequence>MDTGHLLIHCSFTLELCTLVCLVPSQNSGKMMNSWQKQRQEGCLENGSLWCYLAYKDNELEDHLRGLRVHWQTKSLFGLV</sequence>
<protein>
    <submittedName>
        <fullName evidence="2">Putative ovule protein</fullName>
    </submittedName>
</protein>
<proteinExistence type="predicted"/>
<organism evidence="2">
    <name type="scientific">Solanum chacoense</name>
    <name type="common">Chaco potato</name>
    <dbReference type="NCBI Taxonomy" id="4108"/>
    <lineage>
        <taxon>Eukaryota</taxon>
        <taxon>Viridiplantae</taxon>
        <taxon>Streptophyta</taxon>
        <taxon>Embryophyta</taxon>
        <taxon>Tracheophyta</taxon>
        <taxon>Spermatophyta</taxon>
        <taxon>Magnoliopsida</taxon>
        <taxon>eudicotyledons</taxon>
        <taxon>Gunneridae</taxon>
        <taxon>Pentapetalae</taxon>
        <taxon>asterids</taxon>
        <taxon>lamiids</taxon>
        <taxon>Solanales</taxon>
        <taxon>Solanaceae</taxon>
        <taxon>Solanoideae</taxon>
        <taxon>Solaneae</taxon>
        <taxon>Solanum</taxon>
    </lineage>
</organism>
<keyword evidence="1" id="KW-0732">Signal</keyword>
<evidence type="ECO:0000313" key="2">
    <source>
        <dbReference type="EMBL" id="JAP28024.1"/>
    </source>
</evidence>
<reference evidence="2" key="1">
    <citation type="submission" date="2015-12" db="EMBL/GenBank/DDBJ databases">
        <title>Gene expression during late stages of embryo sac development: a critical building block for successful pollen-pistil interactions.</title>
        <authorList>
            <person name="Liu Y."/>
            <person name="Joly V."/>
            <person name="Sabar M."/>
            <person name="Matton D.P."/>
        </authorList>
    </citation>
    <scope>NUCLEOTIDE SEQUENCE</scope>
</reference>
<accession>A0A0V0I6H0</accession>
<name>A0A0V0I6H0_SOLCH</name>
<dbReference type="EMBL" id="GEDG01010552">
    <property type="protein sequence ID" value="JAP28024.1"/>
    <property type="molecule type" value="Transcribed_RNA"/>
</dbReference>
<feature type="chain" id="PRO_5006866216" evidence="1">
    <location>
        <begin position="29"/>
        <end position="80"/>
    </location>
</feature>
<dbReference type="AlphaFoldDB" id="A0A0V0I6H0"/>
<feature type="signal peptide" evidence="1">
    <location>
        <begin position="1"/>
        <end position="28"/>
    </location>
</feature>